<evidence type="ECO:0000313" key="3">
    <source>
        <dbReference type="Proteomes" id="UP000054639"/>
    </source>
</evidence>
<dbReference type="EMBL" id="UGOW01000001">
    <property type="protein sequence ID" value="STY19027.1"/>
    <property type="molecule type" value="Genomic_DNA"/>
</dbReference>
<protein>
    <submittedName>
        <fullName evidence="2">Uncharacterized protein</fullName>
    </submittedName>
</protein>
<evidence type="ECO:0000313" key="4">
    <source>
        <dbReference type="Proteomes" id="UP000254230"/>
    </source>
</evidence>
<dbReference type="OrthoDB" id="9152014at2"/>
<reference evidence="1 3" key="1">
    <citation type="submission" date="2015-11" db="EMBL/GenBank/DDBJ databases">
        <title>Genomic analysis of 38 Legionella species identifies large and diverse effector repertoires.</title>
        <authorList>
            <person name="Burstein D."/>
            <person name="Amaro F."/>
            <person name="Zusman T."/>
            <person name="Lifshitz Z."/>
            <person name="Cohen O."/>
            <person name="Gilbert J.A."/>
            <person name="Pupko T."/>
            <person name="Shuman H.A."/>
            <person name="Segal G."/>
        </authorList>
    </citation>
    <scope>NUCLEOTIDE SEQUENCE [LARGE SCALE GENOMIC DNA]</scope>
    <source>
        <strain evidence="1 3">ATCC 49507</strain>
    </source>
</reference>
<sequence length="366" mass="42264">MPSSQIIGTSEQVAQLACDYSRSYILMGSTQLVNNSYLAIQKYSLNRAIFDLRYACRESRLYALEIDKAIKRFYDTIELCKKYSLGNCYELALMALDYVVHFAPQVEAEVYTITGGDHALLVIGKEKNSHPNKPETWGNNAYICDPWANEIYPALHYKSRTKNFYRTVDSQSGTYINHIQNFNPLRHSLSPMKDANTHHIRQTQSEDHLKKIVKFFEEKNTYILNAMNFLEGRLTAIANRLIEKYGKDNEKSRVISKVMEQLNNSAAAIRESINKHYNLGDYRNLRDTLENSLKQNVNVYAQAIKISQKENEALSQYHNKNAFSTLILQFFNIPPTTARLTKEALHTATDEVQRILHEERSTWSIK</sequence>
<reference evidence="2 4" key="2">
    <citation type="submission" date="2018-06" db="EMBL/GenBank/DDBJ databases">
        <authorList>
            <consortium name="Pathogen Informatics"/>
            <person name="Doyle S."/>
        </authorList>
    </citation>
    <scope>NUCLEOTIDE SEQUENCE [LARGE SCALE GENOMIC DNA]</scope>
    <source>
        <strain evidence="2 4">NCTC12376</strain>
    </source>
</reference>
<dbReference type="EMBL" id="LNYR01000034">
    <property type="protein sequence ID" value="KTD46204.1"/>
    <property type="molecule type" value="Genomic_DNA"/>
</dbReference>
<dbReference type="AlphaFoldDB" id="A0A378KZR3"/>
<name>A0A378KZR3_9GAMM</name>
<dbReference type="Proteomes" id="UP000254230">
    <property type="component" value="Unassembled WGS sequence"/>
</dbReference>
<dbReference type="Proteomes" id="UP000054639">
    <property type="component" value="Unassembled WGS sequence"/>
</dbReference>
<dbReference type="STRING" id="45072.Lqua_2307"/>
<proteinExistence type="predicted"/>
<organism evidence="2 4">
    <name type="scientific">Legionella quateirensis</name>
    <dbReference type="NCBI Taxonomy" id="45072"/>
    <lineage>
        <taxon>Bacteria</taxon>
        <taxon>Pseudomonadati</taxon>
        <taxon>Pseudomonadota</taxon>
        <taxon>Gammaproteobacteria</taxon>
        <taxon>Legionellales</taxon>
        <taxon>Legionellaceae</taxon>
        <taxon>Legionella</taxon>
    </lineage>
</organism>
<keyword evidence="3" id="KW-1185">Reference proteome</keyword>
<dbReference type="RefSeq" id="WP_058474460.1">
    <property type="nucleotide sequence ID" value="NZ_CAAAIL010000016.1"/>
</dbReference>
<evidence type="ECO:0000313" key="2">
    <source>
        <dbReference type="EMBL" id="STY19027.1"/>
    </source>
</evidence>
<accession>A0A378KZR3</accession>
<evidence type="ECO:0000313" key="1">
    <source>
        <dbReference type="EMBL" id="KTD46204.1"/>
    </source>
</evidence>
<gene>
    <name evidence="1" type="ORF">Lqua_2307</name>
    <name evidence="2" type="ORF">NCTC12376_02853</name>
</gene>